<comment type="caution">
    <text evidence="3">The sequence shown here is derived from an EMBL/GenBank/DDBJ whole genome shotgun (WGS) entry which is preliminary data.</text>
</comment>
<dbReference type="Proteomes" id="UP000887229">
    <property type="component" value="Unassembled WGS sequence"/>
</dbReference>
<evidence type="ECO:0000313" key="4">
    <source>
        <dbReference type="Proteomes" id="UP000887229"/>
    </source>
</evidence>
<accession>A0A9P8CQB4</accession>
<sequence>MRVQRQVSIAVPIPPSLPPQAVIATLQTVSPVIRNLGTLSRFEETQAGGEPVATDQFFYGVGNVGNSPGGTPPAVSSYQIYELITLAPGLTKEVTYPAYFQRVPEGLRVRANGAAGITGWCEFTVRARGSHAGSPEGSGSQSGSTPSTGMSGDVGGYELYESLVVEANSLLMPFVVQTMTYAHRGLCDKVLQEAAVSYAASLGFDEHTKTMGNS</sequence>
<evidence type="ECO:0000259" key="2">
    <source>
        <dbReference type="Pfam" id="PF23155"/>
    </source>
</evidence>
<dbReference type="PANTHER" id="PTHR38117:SF1">
    <property type="entry name" value="DUF3074 DOMAIN-CONTAINING PROTEIN"/>
    <property type="match status" value="1"/>
</dbReference>
<keyword evidence="4" id="KW-1185">Reference proteome</keyword>
<protein>
    <recommendedName>
        <fullName evidence="2">DUF7053 domain-containing protein</fullName>
    </recommendedName>
</protein>
<dbReference type="EMBL" id="MU251257">
    <property type="protein sequence ID" value="KAG9253576.1"/>
    <property type="molecule type" value="Genomic_DNA"/>
</dbReference>
<organism evidence="3 4">
    <name type="scientific">Emericellopsis atlantica</name>
    <dbReference type="NCBI Taxonomy" id="2614577"/>
    <lineage>
        <taxon>Eukaryota</taxon>
        <taxon>Fungi</taxon>
        <taxon>Dikarya</taxon>
        <taxon>Ascomycota</taxon>
        <taxon>Pezizomycotina</taxon>
        <taxon>Sordariomycetes</taxon>
        <taxon>Hypocreomycetidae</taxon>
        <taxon>Hypocreales</taxon>
        <taxon>Bionectriaceae</taxon>
        <taxon>Emericellopsis</taxon>
    </lineage>
</organism>
<dbReference type="PANTHER" id="PTHR38117">
    <property type="entry name" value="NACHT AND WD40 DOMAIN PROTEIN"/>
    <property type="match status" value="1"/>
</dbReference>
<feature type="domain" description="DUF7053" evidence="2">
    <location>
        <begin position="5"/>
        <end position="194"/>
    </location>
</feature>
<reference evidence="3" key="1">
    <citation type="journal article" date="2021" name="IMA Fungus">
        <title>Genomic characterization of three marine fungi, including Emericellopsis atlantica sp. nov. with signatures of a generalist lifestyle and marine biomass degradation.</title>
        <authorList>
            <person name="Hagestad O.C."/>
            <person name="Hou L."/>
            <person name="Andersen J.H."/>
            <person name="Hansen E.H."/>
            <person name="Altermark B."/>
            <person name="Li C."/>
            <person name="Kuhnert E."/>
            <person name="Cox R.J."/>
            <person name="Crous P.W."/>
            <person name="Spatafora J.W."/>
            <person name="Lail K."/>
            <person name="Amirebrahimi M."/>
            <person name="Lipzen A."/>
            <person name="Pangilinan J."/>
            <person name="Andreopoulos W."/>
            <person name="Hayes R.D."/>
            <person name="Ng V."/>
            <person name="Grigoriev I.V."/>
            <person name="Jackson S.A."/>
            <person name="Sutton T.D.S."/>
            <person name="Dobson A.D.W."/>
            <person name="Rama T."/>
        </authorList>
    </citation>
    <scope>NUCLEOTIDE SEQUENCE</scope>
    <source>
        <strain evidence="3">TS7</strain>
    </source>
</reference>
<gene>
    <name evidence="3" type="ORF">F5Z01DRAFT_637320</name>
</gene>
<evidence type="ECO:0000313" key="3">
    <source>
        <dbReference type="EMBL" id="KAG9253576.1"/>
    </source>
</evidence>
<dbReference type="GeneID" id="70293172"/>
<name>A0A9P8CQB4_9HYPO</name>
<feature type="region of interest" description="Disordered" evidence="1">
    <location>
        <begin position="131"/>
        <end position="150"/>
    </location>
</feature>
<dbReference type="AlphaFoldDB" id="A0A9P8CQB4"/>
<dbReference type="RefSeq" id="XP_046117500.1">
    <property type="nucleotide sequence ID" value="XM_046262269.1"/>
</dbReference>
<proteinExistence type="predicted"/>
<dbReference type="Pfam" id="PF23155">
    <property type="entry name" value="DUF7053"/>
    <property type="match status" value="1"/>
</dbReference>
<evidence type="ECO:0000256" key="1">
    <source>
        <dbReference type="SAM" id="MobiDB-lite"/>
    </source>
</evidence>
<dbReference type="OrthoDB" id="4276610at2759"/>
<feature type="compositionally biased region" description="Low complexity" evidence="1">
    <location>
        <begin position="133"/>
        <end position="150"/>
    </location>
</feature>
<dbReference type="InterPro" id="IPR055481">
    <property type="entry name" value="DUF7053"/>
</dbReference>